<feature type="domain" description="PGG" evidence="8">
    <location>
        <begin position="65"/>
        <end position="114"/>
    </location>
</feature>
<keyword evidence="3" id="KW-0677">Repeat</keyword>
<evidence type="ECO:0000256" key="4">
    <source>
        <dbReference type="ARBA" id="ARBA00022989"/>
    </source>
</evidence>
<feature type="compositionally biased region" description="Basic residues" evidence="7">
    <location>
        <begin position="38"/>
        <end position="48"/>
    </location>
</feature>
<dbReference type="Proteomes" id="UP000824120">
    <property type="component" value="Chromosome 8"/>
</dbReference>
<dbReference type="Pfam" id="PF13962">
    <property type="entry name" value="PGG"/>
    <property type="match status" value="1"/>
</dbReference>
<keyword evidence="2" id="KW-0812">Transmembrane</keyword>
<comment type="caution">
    <text evidence="9">The sequence shown here is derived from an EMBL/GenBank/DDBJ whole genome shotgun (WGS) entry which is preliminary data.</text>
</comment>
<name>A0A9J5XTF7_SOLCO</name>
<evidence type="ECO:0000256" key="6">
    <source>
        <dbReference type="ARBA" id="ARBA00023136"/>
    </source>
</evidence>
<feature type="region of interest" description="Disordered" evidence="7">
    <location>
        <begin position="19"/>
        <end position="53"/>
    </location>
</feature>
<accession>A0A9J5XTF7</accession>
<dbReference type="OrthoDB" id="20872at2759"/>
<evidence type="ECO:0000259" key="8">
    <source>
        <dbReference type="Pfam" id="PF13962"/>
    </source>
</evidence>
<dbReference type="EMBL" id="JACXVP010000008">
    <property type="protein sequence ID" value="KAG5591603.1"/>
    <property type="molecule type" value="Genomic_DNA"/>
</dbReference>
<keyword evidence="5" id="KW-0040">ANK repeat</keyword>
<evidence type="ECO:0000256" key="2">
    <source>
        <dbReference type="ARBA" id="ARBA00022692"/>
    </source>
</evidence>
<feature type="compositionally biased region" description="Low complexity" evidence="7">
    <location>
        <begin position="25"/>
        <end position="37"/>
    </location>
</feature>
<evidence type="ECO:0000256" key="3">
    <source>
        <dbReference type="ARBA" id="ARBA00022737"/>
    </source>
</evidence>
<dbReference type="GO" id="GO:0005886">
    <property type="term" value="C:plasma membrane"/>
    <property type="evidence" value="ECO:0007669"/>
    <property type="project" value="TreeGrafter"/>
</dbReference>
<dbReference type="PANTHER" id="PTHR24186:SF37">
    <property type="entry name" value="PGG DOMAIN-CONTAINING PROTEIN"/>
    <property type="match status" value="1"/>
</dbReference>
<protein>
    <recommendedName>
        <fullName evidence="8">PGG domain-containing protein</fullName>
    </recommendedName>
</protein>
<dbReference type="InterPro" id="IPR026961">
    <property type="entry name" value="PGG_dom"/>
</dbReference>
<gene>
    <name evidence="9" type="ORF">H5410_042117</name>
</gene>
<evidence type="ECO:0000313" key="9">
    <source>
        <dbReference type="EMBL" id="KAG5591603.1"/>
    </source>
</evidence>
<keyword evidence="4" id="KW-1133">Transmembrane helix</keyword>
<evidence type="ECO:0000313" key="10">
    <source>
        <dbReference type="Proteomes" id="UP000824120"/>
    </source>
</evidence>
<keyword evidence="10" id="KW-1185">Reference proteome</keyword>
<sequence>MDDLGVTKIASPILGSSWTKRKTSSFHSPSSSSQHSYYNHHHHQRKHNINNYRGTRTKNIKLQSEGLRNARKTITIVAVLIETMTFVVGVNPPGGFNQANGKALLGKKTTYKCYPILEKNDDETNGGNTQSNVDFNIIYGINLYSCNMVNIATTKWG</sequence>
<organism evidence="9 10">
    <name type="scientific">Solanum commersonii</name>
    <name type="common">Commerson's wild potato</name>
    <name type="synonym">Commerson's nightshade</name>
    <dbReference type="NCBI Taxonomy" id="4109"/>
    <lineage>
        <taxon>Eukaryota</taxon>
        <taxon>Viridiplantae</taxon>
        <taxon>Streptophyta</taxon>
        <taxon>Embryophyta</taxon>
        <taxon>Tracheophyta</taxon>
        <taxon>Spermatophyta</taxon>
        <taxon>Magnoliopsida</taxon>
        <taxon>eudicotyledons</taxon>
        <taxon>Gunneridae</taxon>
        <taxon>Pentapetalae</taxon>
        <taxon>asterids</taxon>
        <taxon>lamiids</taxon>
        <taxon>Solanales</taxon>
        <taxon>Solanaceae</taxon>
        <taxon>Solanoideae</taxon>
        <taxon>Solaneae</taxon>
        <taxon>Solanum</taxon>
    </lineage>
</organism>
<comment type="subcellular location">
    <subcellularLocation>
        <location evidence="1">Membrane</location>
        <topology evidence="1">Multi-pass membrane protein</topology>
    </subcellularLocation>
</comment>
<evidence type="ECO:0000256" key="5">
    <source>
        <dbReference type="ARBA" id="ARBA00023043"/>
    </source>
</evidence>
<keyword evidence="6" id="KW-0472">Membrane</keyword>
<dbReference type="PANTHER" id="PTHR24186">
    <property type="entry name" value="PROTEIN PHOSPHATASE 1 REGULATORY SUBUNIT"/>
    <property type="match status" value="1"/>
</dbReference>
<reference evidence="9 10" key="1">
    <citation type="submission" date="2020-09" db="EMBL/GenBank/DDBJ databases">
        <title>De no assembly of potato wild relative species, Solanum commersonii.</title>
        <authorList>
            <person name="Cho K."/>
        </authorList>
    </citation>
    <scope>NUCLEOTIDE SEQUENCE [LARGE SCALE GENOMIC DNA]</scope>
    <source>
        <strain evidence="9">LZ3.2</strain>
        <tissue evidence="9">Leaf</tissue>
    </source>
</reference>
<evidence type="ECO:0000256" key="1">
    <source>
        <dbReference type="ARBA" id="ARBA00004141"/>
    </source>
</evidence>
<proteinExistence type="predicted"/>
<dbReference type="AlphaFoldDB" id="A0A9J5XTF7"/>
<evidence type="ECO:0000256" key="7">
    <source>
        <dbReference type="SAM" id="MobiDB-lite"/>
    </source>
</evidence>